<keyword evidence="2" id="KW-1185">Reference proteome</keyword>
<dbReference type="Proteomes" id="UP000887013">
    <property type="component" value="Unassembled WGS sequence"/>
</dbReference>
<accession>A0A8X6NFL0</accession>
<dbReference type="OrthoDB" id="2382881at2759"/>
<dbReference type="PANTHER" id="PTHR15319:SF1">
    <property type="entry name" value="TATA BOX-BINDING PROTEIN-ASSOCIATED FACTOR RNA POLYMERASE I SUBUNIT C"/>
    <property type="match status" value="1"/>
</dbReference>
<dbReference type="AlphaFoldDB" id="A0A8X6NFL0"/>
<proteinExistence type="predicted"/>
<organism evidence="1 2">
    <name type="scientific">Nephila pilipes</name>
    <name type="common">Giant wood spider</name>
    <name type="synonym">Nephila maculata</name>
    <dbReference type="NCBI Taxonomy" id="299642"/>
    <lineage>
        <taxon>Eukaryota</taxon>
        <taxon>Metazoa</taxon>
        <taxon>Ecdysozoa</taxon>
        <taxon>Arthropoda</taxon>
        <taxon>Chelicerata</taxon>
        <taxon>Arachnida</taxon>
        <taxon>Araneae</taxon>
        <taxon>Araneomorphae</taxon>
        <taxon>Entelegynae</taxon>
        <taxon>Araneoidea</taxon>
        <taxon>Nephilidae</taxon>
        <taxon>Nephila</taxon>
    </lineage>
</organism>
<name>A0A8X6NFL0_NEPPI</name>
<evidence type="ECO:0000313" key="1">
    <source>
        <dbReference type="EMBL" id="GFT10878.1"/>
    </source>
</evidence>
<reference evidence="1" key="1">
    <citation type="submission" date="2020-08" db="EMBL/GenBank/DDBJ databases">
        <title>Multicomponent nature underlies the extraordinary mechanical properties of spider dragline silk.</title>
        <authorList>
            <person name="Kono N."/>
            <person name="Nakamura H."/>
            <person name="Mori M."/>
            <person name="Yoshida Y."/>
            <person name="Ohtoshi R."/>
            <person name="Malay A.D."/>
            <person name="Moran D.A.P."/>
            <person name="Tomita M."/>
            <person name="Numata K."/>
            <person name="Arakawa K."/>
        </authorList>
    </citation>
    <scope>NUCLEOTIDE SEQUENCE</scope>
</reference>
<sequence>MEENNLENVPKLMPLWQDQSIWDLSKVNRRFLEDRLLDYGGIGIDINSKEEALAHSVSKHAVDQVGFGAQVCALPFLRANKVSLETDPCLSSLNASRENFKKFSLKLESYRSIVNSKCYENYKKEILTSHQKVKKMCKTGKHMKSSVPEFVIDLANMFPEVNEIPKVNFDYSGGCLSSNKRNNANHILLHPTGKKLNKLAITILEPSCEPFASYKPAESERQIIKLGKGYLQQVTNTIDGYCYIRQGGQAYFVNFTDMSNISHFKCFNQNAINIGASHYCPDEFICADKNGRIELNNIGSKMTLWSLENHVYSEIYKKDIPRSCCFGAHPKSILFTTGRKLYSFDARSEKQNGSVIFSCDYRSCYPDENFMLMKGLLVNPFQYFVSSSHHLFLCDERYPQKPILLWNHSLKGSPLYCDITPFNTTQHSSDVVILLGTQDTQELVSFNVNSSNSSVQATISLGPPLFLSSPNDCINSLKFHCLSVDDSIVKRFSYPLVGVTAVPHTNSTGFTAFQITSQGDLFYQDFKVNLNESVENIERTYRADMGCVLTPPEKILPYLRKWRYCDKNKICCNGLISNINRINVNLKDILNNQTEVFSICNICESYSLNQIKKTLNDVCSTCGLENMISENLLKTSGEMSLLIGPSNEHTDVSQFETIPFSEYTDTYSKKILEVWNSTEDKNHDNYGFQSSEYNSDESNSVFSIFSSKSYSTVSSLSYVKPGSKPEISEDASFQLGSQNITFKDEIVRDMSLFSQESMDAIVPPSQEVQAVIGEILQTPKTKSQYFKKSTPSGF</sequence>
<gene>
    <name evidence="1" type="primary">AVEN_169689_1</name>
    <name evidence="1" type="ORF">NPIL_450631</name>
</gene>
<dbReference type="EMBL" id="BMAW01057424">
    <property type="protein sequence ID" value="GFT10878.1"/>
    <property type="molecule type" value="Genomic_DNA"/>
</dbReference>
<protein>
    <submittedName>
        <fullName evidence="1">Uncharacterized protein</fullName>
    </submittedName>
</protein>
<dbReference type="PANTHER" id="PTHR15319">
    <property type="entry name" value="TATA BOX-BINDING PROTEIN ASSOCIATED FACTOR RNA POLYMERASE I SUBUNIT C"/>
    <property type="match status" value="1"/>
</dbReference>
<dbReference type="InterPro" id="IPR038801">
    <property type="entry name" value="TAF1C"/>
</dbReference>
<dbReference type="GO" id="GO:0001650">
    <property type="term" value="C:fibrillar center"/>
    <property type="evidence" value="ECO:0007669"/>
    <property type="project" value="TreeGrafter"/>
</dbReference>
<comment type="caution">
    <text evidence="1">The sequence shown here is derived from an EMBL/GenBank/DDBJ whole genome shotgun (WGS) entry which is preliminary data.</text>
</comment>
<dbReference type="GO" id="GO:0001164">
    <property type="term" value="F:RNA polymerase I core promoter sequence-specific DNA binding"/>
    <property type="evidence" value="ECO:0007669"/>
    <property type="project" value="TreeGrafter"/>
</dbReference>
<evidence type="ECO:0000313" key="2">
    <source>
        <dbReference type="Proteomes" id="UP000887013"/>
    </source>
</evidence>